<dbReference type="InterPro" id="IPR008698">
    <property type="entry name" value="NDUB7"/>
</dbReference>
<evidence type="ECO:0000256" key="2">
    <source>
        <dbReference type="ARBA" id="ARBA00004569"/>
    </source>
</evidence>
<keyword evidence="7" id="KW-0679">Respiratory chain</keyword>
<comment type="function">
    <text evidence="1">Accessory subunit of the mitochondrial membrane respiratory chain NADH dehydrogenase (Complex I), that is believed not to be involved in catalysis. Complex I functions in the transfer of electrons from NADH to the respiratory chain. The immediate electron acceptor for the enzyme is believed to be ubiquinone.</text>
</comment>
<keyword evidence="9" id="KW-0249">Electron transport</keyword>
<evidence type="ECO:0000256" key="13">
    <source>
        <dbReference type="SAM" id="MobiDB-lite"/>
    </source>
</evidence>
<dbReference type="PANTHER" id="PTHR20900">
    <property type="entry name" value="NADH:UBIQUINONE OXIDOREDUCTASE B18-LIKE SUBUNIT"/>
    <property type="match status" value="1"/>
</dbReference>
<evidence type="ECO:0000256" key="12">
    <source>
        <dbReference type="ARBA" id="ARBA00023157"/>
    </source>
</evidence>
<dbReference type="STRING" id="1054147.F4PPP8"/>
<feature type="compositionally biased region" description="Basic and acidic residues" evidence="13">
    <location>
        <begin position="86"/>
        <end position="97"/>
    </location>
</feature>
<evidence type="ECO:0000256" key="5">
    <source>
        <dbReference type="ARBA" id="ARBA00018677"/>
    </source>
</evidence>
<dbReference type="PANTHER" id="PTHR20900:SF0">
    <property type="entry name" value="NADH DEHYDROGENASE [UBIQUINONE] 1 BETA SUBCOMPLEX SUBUNIT 7"/>
    <property type="match status" value="1"/>
</dbReference>
<evidence type="ECO:0000256" key="11">
    <source>
        <dbReference type="ARBA" id="ARBA00023136"/>
    </source>
</evidence>
<protein>
    <recommendedName>
        <fullName evidence="5">NADH dehydrogenase [ubiquinone] 1 beta subcomplex subunit 7</fullName>
    </recommendedName>
</protein>
<dbReference type="Proteomes" id="UP000007797">
    <property type="component" value="Unassembled WGS sequence"/>
</dbReference>
<comment type="subcellular location">
    <subcellularLocation>
        <location evidence="3">Mitochondrion inner membrane</location>
        <topology evidence="3">Peripheral membrane protein</topology>
    </subcellularLocation>
    <subcellularLocation>
        <location evidence="2">Mitochondrion intermembrane space</location>
    </subcellularLocation>
</comment>
<comment type="similarity">
    <text evidence="4">Belongs to the complex I NDUFB7 subunit family.</text>
</comment>
<dbReference type="GO" id="GO:0005758">
    <property type="term" value="C:mitochondrial intermembrane space"/>
    <property type="evidence" value="ECO:0007669"/>
    <property type="project" value="UniProtKB-SubCell"/>
</dbReference>
<keyword evidence="15" id="KW-1185">Reference proteome</keyword>
<evidence type="ECO:0000313" key="14">
    <source>
        <dbReference type="EMBL" id="EGG22361.1"/>
    </source>
</evidence>
<keyword evidence="12" id="KW-1015">Disulfide bond</keyword>
<dbReference type="RefSeq" id="XP_004360212.1">
    <property type="nucleotide sequence ID" value="XM_004360155.1"/>
</dbReference>
<evidence type="ECO:0000256" key="3">
    <source>
        <dbReference type="ARBA" id="ARBA00004637"/>
    </source>
</evidence>
<proteinExistence type="inferred from homology"/>
<dbReference type="PROSITE" id="PS51808">
    <property type="entry name" value="CHCH"/>
    <property type="match status" value="1"/>
</dbReference>
<dbReference type="Pfam" id="PF05676">
    <property type="entry name" value="NDUF_B7"/>
    <property type="match status" value="1"/>
</dbReference>
<evidence type="ECO:0000256" key="7">
    <source>
        <dbReference type="ARBA" id="ARBA00022660"/>
    </source>
</evidence>
<sequence length="107" mass="12706">MGHHETPPLTIRPDGTRVMIATSEELEANAIPLNFRDYCAHLLIPLNNCRVKESYAPWKCSDERHAYEKCQYDEYLLRMKQKREQDLFSKQSQKDKQPQQPYSTENY</sequence>
<evidence type="ECO:0000313" key="15">
    <source>
        <dbReference type="Proteomes" id="UP000007797"/>
    </source>
</evidence>
<dbReference type="EMBL" id="GL883009">
    <property type="protein sequence ID" value="EGG22361.1"/>
    <property type="molecule type" value="Genomic_DNA"/>
</dbReference>
<accession>F4PPP8</accession>
<gene>
    <name evidence="14" type="ORF">DFA_04479</name>
</gene>
<evidence type="ECO:0000256" key="10">
    <source>
        <dbReference type="ARBA" id="ARBA00023128"/>
    </source>
</evidence>
<keyword evidence="6" id="KW-0813">Transport</keyword>
<evidence type="ECO:0000256" key="4">
    <source>
        <dbReference type="ARBA" id="ARBA00008006"/>
    </source>
</evidence>
<evidence type="ECO:0000256" key="6">
    <source>
        <dbReference type="ARBA" id="ARBA00022448"/>
    </source>
</evidence>
<dbReference type="OMA" id="CQYDEYL"/>
<dbReference type="GO" id="GO:0005743">
    <property type="term" value="C:mitochondrial inner membrane"/>
    <property type="evidence" value="ECO:0007669"/>
    <property type="project" value="UniProtKB-SubCell"/>
</dbReference>
<dbReference type="OrthoDB" id="268414at2759"/>
<evidence type="ECO:0000256" key="1">
    <source>
        <dbReference type="ARBA" id="ARBA00003195"/>
    </source>
</evidence>
<evidence type="ECO:0000256" key="9">
    <source>
        <dbReference type="ARBA" id="ARBA00022982"/>
    </source>
</evidence>
<dbReference type="GeneID" id="14874307"/>
<reference evidence="15" key="1">
    <citation type="journal article" date="2011" name="Genome Res.">
        <title>Phylogeny-wide analysis of social amoeba genomes highlights ancient origins for complex intercellular communication.</title>
        <authorList>
            <person name="Heidel A.J."/>
            <person name="Lawal H.M."/>
            <person name="Felder M."/>
            <person name="Schilde C."/>
            <person name="Helps N.R."/>
            <person name="Tunggal B."/>
            <person name="Rivero F."/>
            <person name="John U."/>
            <person name="Schleicher M."/>
            <person name="Eichinger L."/>
            <person name="Platzer M."/>
            <person name="Noegel A.A."/>
            <person name="Schaap P."/>
            <person name="Gloeckner G."/>
        </authorList>
    </citation>
    <scope>NUCLEOTIDE SEQUENCE [LARGE SCALE GENOMIC DNA]</scope>
    <source>
        <strain evidence="15">SH3</strain>
    </source>
</reference>
<keyword evidence="10" id="KW-0496">Mitochondrion</keyword>
<evidence type="ECO:0000256" key="8">
    <source>
        <dbReference type="ARBA" id="ARBA00022792"/>
    </source>
</evidence>
<organism evidence="14 15">
    <name type="scientific">Cavenderia fasciculata</name>
    <name type="common">Slime mold</name>
    <name type="synonym">Dictyostelium fasciculatum</name>
    <dbReference type="NCBI Taxonomy" id="261658"/>
    <lineage>
        <taxon>Eukaryota</taxon>
        <taxon>Amoebozoa</taxon>
        <taxon>Evosea</taxon>
        <taxon>Eumycetozoa</taxon>
        <taxon>Dictyostelia</taxon>
        <taxon>Acytosteliales</taxon>
        <taxon>Cavenderiaceae</taxon>
        <taxon>Cavenderia</taxon>
    </lineage>
</organism>
<dbReference type="KEGG" id="dfa:DFA_04479"/>
<keyword evidence="11" id="KW-0472">Membrane</keyword>
<keyword evidence="8" id="KW-0999">Mitochondrion inner membrane</keyword>
<name>F4PPP8_CACFS</name>
<feature type="region of interest" description="Disordered" evidence="13">
    <location>
        <begin position="86"/>
        <end position="107"/>
    </location>
</feature>
<dbReference type="AlphaFoldDB" id="F4PPP8"/>